<gene>
    <name evidence="2" type="ORF">AAFF_G00294840</name>
</gene>
<dbReference type="Proteomes" id="UP001221898">
    <property type="component" value="Unassembled WGS sequence"/>
</dbReference>
<evidence type="ECO:0000256" key="1">
    <source>
        <dbReference type="SAM" id="MobiDB-lite"/>
    </source>
</evidence>
<comment type="caution">
    <text evidence="2">The sequence shown here is derived from an EMBL/GenBank/DDBJ whole genome shotgun (WGS) entry which is preliminary data.</text>
</comment>
<evidence type="ECO:0000313" key="3">
    <source>
        <dbReference type="Proteomes" id="UP001221898"/>
    </source>
</evidence>
<dbReference type="EMBL" id="JAINUG010000417">
    <property type="protein sequence ID" value="KAJ8372070.1"/>
    <property type="molecule type" value="Genomic_DNA"/>
</dbReference>
<protein>
    <submittedName>
        <fullName evidence="2">Uncharacterized protein</fullName>
    </submittedName>
</protein>
<reference evidence="2" key="1">
    <citation type="journal article" date="2023" name="Science">
        <title>Genome structures resolve the early diversification of teleost fishes.</title>
        <authorList>
            <person name="Parey E."/>
            <person name="Louis A."/>
            <person name="Montfort J."/>
            <person name="Bouchez O."/>
            <person name="Roques C."/>
            <person name="Iampietro C."/>
            <person name="Lluch J."/>
            <person name="Castinel A."/>
            <person name="Donnadieu C."/>
            <person name="Desvignes T."/>
            <person name="Floi Bucao C."/>
            <person name="Jouanno E."/>
            <person name="Wen M."/>
            <person name="Mejri S."/>
            <person name="Dirks R."/>
            <person name="Jansen H."/>
            <person name="Henkel C."/>
            <person name="Chen W.J."/>
            <person name="Zahm M."/>
            <person name="Cabau C."/>
            <person name="Klopp C."/>
            <person name="Thompson A.W."/>
            <person name="Robinson-Rechavi M."/>
            <person name="Braasch I."/>
            <person name="Lecointre G."/>
            <person name="Bobe J."/>
            <person name="Postlethwait J.H."/>
            <person name="Berthelot C."/>
            <person name="Roest Crollius H."/>
            <person name="Guiguen Y."/>
        </authorList>
    </citation>
    <scope>NUCLEOTIDE SEQUENCE</scope>
    <source>
        <strain evidence="2">NC1722</strain>
    </source>
</reference>
<sequence length="143" mass="15637">MKIWLAHFLDTKGFTPMPPPGVSPAEVMSGRRGVGIKVETTSGQTSIPRCSANRRGLPTARVGQVQDWATVLPGGGIAPWTICWPGRPQSFKKTLTKVIHQTDRQTDRQTAMPRGTLLRMGLGEKFQQETGLPQGPQESQQGF</sequence>
<proteinExistence type="predicted"/>
<name>A0AAD7R969_9TELE</name>
<feature type="compositionally biased region" description="Polar residues" evidence="1">
    <location>
        <begin position="128"/>
        <end position="143"/>
    </location>
</feature>
<accession>A0AAD7R969</accession>
<organism evidence="2 3">
    <name type="scientific">Aldrovandia affinis</name>
    <dbReference type="NCBI Taxonomy" id="143900"/>
    <lineage>
        <taxon>Eukaryota</taxon>
        <taxon>Metazoa</taxon>
        <taxon>Chordata</taxon>
        <taxon>Craniata</taxon>
        <taxon>Vertebrata</taxon>
        <taxon>Euteleostomi</taxon>
        <taxon>Actinopterygii</taxon>
        <taxon>Neopterygii</taxon>
        <taxon>Teleostei</taxon>
        <taxon>Notacanthiformes</taxon>
        <taxon>Halosauridae</taxon>
        <taxon>Aldrovandia</taxon>
    </lineage>
</organism>
<dbReference type="AlphaFoldDB" id="A0AAD7R969"/>
<keyword evidence="3" id="KW-1185">Reference proteome</keyword>
<evidence type="ECO:0000313" key="2">
    <source>
        <dbReference type="EMBL" id="KAJ8372070.1"/>
    </source>
</evidence>
<feature type="region of interest" description="Disordered" evidence="1">
    <location>
        <begin position="124"/>
        <end position="143"/>
    </location>
</feature>